<dbReference type="Pfam" id="PF04130">
    <property type="entry name" value="GCP_C_terminal"/>
    <property type="match status" value="1"/>
</dbReference>
<dbReference type="InterPro" id="IPR040457">
    <property type="entry name" value="GCP_C"/>
</dbReference>
<dbReference type="PANTHER" id="PTHR19302:SF27">
    <property type="entry name" value="GAMMA-TUBULIN COMPLEX COMPONENT 4"/>
    <property type="match status" value="1"/>
</dbReference>
<evidence type="ECO:0000256" key="3">
    <source>
        <dbReference type="ARBA" id="ARBA00022490"/>
    </source>
</evidence>
<evidence type="ECO:0000256" key="6">
    <source>
        <dbReference type="RuleBase" id="RU363050"/>
    </source>
</evidence>
<gene>
    <name evidence="9" type="ORF">EV44_g6246</name>
</gene>
<dbReference type="InterPro" id="IPR007259">
    <property type="entry name" value="GCP"/>
</dbReference>
<dbReference type="PANTHER" id="PTHR19302">
    <property type="entry name" value="GAMMA TUBULIN COMPLEX PROTEIN"/>
    <property type="match status" value="1"/>
</dbReference>
<reference evidence="9 10" key="1">
    <citation type="journal article" date="2014" name="BMC Genomics">
        <title>Adaptive genomic structural variation in the grape powdery mildew pathogen, Erysiphe necator.</title>
        <authorList>
            <person name="Jones L."/>
            <person name="Riaz S."/>
            <person name="Morales-Cruz A."/>
            <person name="Amrine K.C."/>
            <person name="McGuire B."/>
            <person name="Gubler W.D."/>
            <person name="Walker M.A."/>
            <person name="Cantu D."/>
        </authorList>
    </citation>
    <scope>NUCLEOTIDE SEQUENCE [LARGE SCALE GENOMIC DNA]</scope>
    <source>
        <strain evidence="10">c</strain>
    </source>
</reference>
<comment type="caution">
    <text evidence="9">The sequence shown here is derived from an EMBL/GenBank/DDBJ whole genome shotgun (WGS) entry which is preliminary data.</text>
</comment>
<dbReference type="GO" id="GO:0007020">
    <property type="term" value="P:microtubule nucleation"/>
    <property type="evidence" value="ECO:0007669"/>
    <property type="project" value="InterPro"/>
</dbReference>
<dbReference type="InterPro" id="IPR042241">
    <property type="entry name" value="GCP_C_sf"/>
</dbReference>
<dbReference type="GO" id="GO:0043015">
    <property type="term" value="F:gamma-tubulin binding"/>
    <property type="evidence" value="ECO:0007669"/>
    <property type="project" value="InterPro"/>
</dbReference>
<dbReference type="GO" id="GO:0031122">
    <property type="term" value="P:cytoplasmic microtubule organization"/>
    <property type="evidence" value="ECO:0007669"/>
    <property type="project" value="TreeGrafter"/>
</dbReference>
<comment type="similarity">
    <text evidence="2 6">Belongs to the TUBGCP family.</text>
</comment>
<keyword evidence="5 6" id="KW-0206">Cytoskeleton</keyword>
<evidence type="ECO:0000313" key="10">
    <source>
        <dbReference type="Proteomes" id="UP000030854"/>
    </source>
</evidence>
<evidence type="ECO:0000256" key="4">
    <source>
        <dbReference type="ARBA" id="ARBA00022701"/>
    </source>
</evidence>
<dbReference type="Proteomes" id="UP000030854">
    <property type="component" value="Unassembled WGS sequence"/>
</dbReference>
<comment type="subcellular location">
    <subcellularLocation>
        <location evidence="1 6">Cytoplasm</location>
        <location evidence="1 6">Cytoskeleton</location>
        <location evidence="1 6">Microtubule organizing center</location>
    </subcellularLocation>
</comment>
<dbReference type="GO" id="GO:0051225">
    <property type="term" value="P:spindle assembly"/>
    <property type="evidence" value="ECO:0007669"/>
    <property type="project" value="TreeGrafter"/>
</dbReference>
<protein>
    <recommendedName>
        <fullName evidence="6">Spindle pole body component</fullName>
    </recommendedName>
</protein>
<keyword evidence="4 6" id="KW-0493">Microtubule</keyword>
<dbReference type="GO" id="GO:0000930">
    <property type="term" value="C:gamma-tubulin complex"/>
    <property type="evidence" value="ECO:0007669"/>
    <property type="project" value="UniProtKB-ARBA"/>
</dbReference>
<dbReference type="GO" id="GO:0000922">
    <property type="term" value="C:spindle pole"/>
    <property type="evidence" value="ECO:0007669"/>
    <property type="project" value="InterPro"/>
</dbReference>
<sequence>MLHEILLSLSGHSSPLLNNDYSSPSSILSPPEKELLATIASLSNLHCKLLAQTSHITATHDSSICQAVATAVRTKYLSKFQRKVLEVEDSLLNDYNGNDNSTRVYNSIPLTALVGKFSGWTRVMQWLLQTTEFISCGGGNLQTNTNKCSGAMIIDYLRGEIQTGYLDIEEAALSLIKAAETAWLKQLSSWVLYGRLPSFGRDDFFVQTVVDKNLQEFEIKKNLLPAFISDSTAGTILFIGRSLNHIWAKRSLGTKSPELHLLPTHLQQISSLNFPISCANFSRVISSIRLSLSQNILKCLLPLPRVNRILTLLREIFLLGRGEFAVALVTEADERMRSRWRQSQNLGLDNRDNNINILPKEGEVSAVLAKTWAALSAMQGQHDENVEEDEILELARDLMQLTILKPSASMNHHFKSNTMEIYSKISSTPFKNLLLSVPTSLTMNIPSPLDLFLTPADIQVYSCINSYLLSIRRAHLRLTDLWKITAMRRQHPVSLNKKSRNTTASAHLTRMHRKKINERFLTMRSVWATSSAALFFLSETEAYFQAEVVQSIWIGFKEWVNSDIEPSAFNQSSSLNRFDVIEDNYLQVGENLKSLSSGKQSYDPQSLADAHQRYLSTLASSLLLNISAFTHPLYHLLQQIDHLVALVHRIYSIWQSLDLEADEGIVDAFSDFQREEKDVKAQLLLVATKVKNGIENLIINGLRNIEQGQATWDDAFTEVAPFQESQNYVPAKVNRIDRLLMKLDFGGWFNDNTLKRRQNNDHYYLLGESDSED</sequence>
<dbReference type="Pfam" id="PF17681">
    <property type="entry name" value="GCP_N_terminal"/>
    <property type="match status" value="1"/>
</dbReference>
<feature type="domain" description="Gamma tubulin complex component C-terminal" evidence="7">
    <location>
        <begin position="310"/>
        <end position="749"/>
    </location>
</feature>
<evidence type="ECO:0000256" key="5">
    <source>
        <dbReference type="ARBA" id="ARBA00023212"/>
    </source>
</evidence>
<dbReference type="GO" id="GO:0051011">
    <property type="term" value="F:microtubule minus-end binding"/>
    <property type="evidence" value="ECO:0007669"/>
    <property type="project" value="TreeGrafter"/>
</dbReference>
<evidence type="ECO:0000256" key="1">
    <source>
        <dbReference type="ARBA" id="ARBA00004267"/>
    </source>
</evidence>
<dbReference type="GO" id="GO:0005874">
    <property type="term" value="C:microtubule"/>
    <property type="evidence" value="ECO:0007669"/>
    <property type="project" value="UniProtKB-KW"/>
</dbReference>
<name>A0A0B1NWP0_UNCNE</name>
<dbReference type="Gene3D" id="1.20.120.1900">
    <property type="entry name" value="Gamma-tubulin complex, C-terminal domain"/>
    <property type="match status" value="1"/>
</dbReference>
<evidence type="ECO:0000259" key="7">
    <source>
        <dbReference type="Pfam" id="PF04130"/>
    </source>
</evidence>
<dbReference type="GO" id="GO:0051321">
    <property type="term" value="P:meiotic cell cycle"/>
    <property type="evidence" value="ECO:0007669"/>
    <property type="project" value="TreeGrafter"/>
</dbReference>
<evidence type="ECO:0000259" key="8">
    <source>
        <dbReference type="Pfam" id="PF17681"/>
    </source>
</evidence>
<evidence type="ECO:0000256" key="2">
    <source>
        <dbReference type="ARBA" id="ARBA00010337"/>
    </source>
</evidence>
<evidence type="ECO:0000313" key="9">
    <source>
        <dbReference type="EMBL" id="KHJ30767.1"/>
    </source>
</evidence>
<accession>A0A0B1NWP0</accession>
<keyword evidence="10" id="KW-1185">Reference proteome</keyword>
<dbReference type="InterPro" id="IPR041470">
    <property type="entry name" value="GCP_N"/>
</dbReference>
<feature type="domain" description="Gamma tubulin complex component protein N-terminal" evidence="8">
    <location>
        <begin position="2"/>
        <end position="301"/>
    </location>
</feature>
<dbReference type="EMBL" id="JNVN01003655">
    <property type="protein sequence ID" value="KHJ30767.1"/>
    <property type="molecule type" value="Genomic_DNA"/>
</dbReference>
<dbReference type="GO" id="GO:0044732">
    <property type="term" value="C:mitotic spindle pole body"/>
    <property type="evidence" value="ECO:0007669"/>
    <property type="project" value="TreeGrafter"/>
</dbReference>
<dbReference type="HOGENOM" id="CLU_005595_0_0_1"/>
<dbReference type="OMA" id="NIAHRTY"/>
<dbReference type="AlphaFoldDB" id="A0A0B1NWP0"/>
<proteinExistence type="inferred from homology"/>
<organism evidence="9 10">
    <name type="scientific">Uncinula necator</name>
    <name type="common">Grape powdery mildew</name>
    <dbReference type="NCBI Taxonomy" id="52586"/>
    <lineage>
        <taxon>Eukaryota</taxon>
        <taxon>Fungi</taxon>
        <taxon>Dikarya</taxon>
        <taxon>Ascomycota</taxon>
        <taxon>Pezizomycotina</taxon>
        <taxon>Leotiomycetes</taxon>
        <taxon>Erysiphales</taxon>
        <taxon>Erysiphaceae</taxon>
        <taxon>Erysiphe</taxon>
    </lineage>
</organism>
<dbReference type="STRING" id="52586.A0A0B1NWP0"/>
<keyword evidence="3 6" id="KW-0963">Cytoplasm</keyword>
<dbReference type="GO" id="GO:0000278">
    <property type="term" value="P:mitotic cell cycle"/>
    <property type="evidence" value="ECO:0007669"/>
    <property type="project" value="TreeGrafter"/>
</dbReference>